<evidence type="ECO:0000313" key="14">
    <source>
        <dbReference type="Proteomes" id="UP001497516"/>
    </source>
</evidence>
<evidence type="ECO:0000256" key="3">
    <source>
        <dbReference type="ARBA" id="ARBA00022679"/>
    </source>
</evidence>
<dbReference type="EC" id="2.7.7.48" evidence="8"/>
<dbReference type="PANTHER" id="PTHR23079:SF55">
    <property type="entry name" value="RNA-DIRECTED RNA POLYMERASE"/>
    <property type="match status" value="1"/>
</dbReference>
<evidence type="ECO:0000313" key="13">
    <source>
        <dbReference type="EMBL" id="CAL1414313.1"/>
    </source>
</evidence>
<evidence type="ECO:0000256" key="1">
    <source>
        <dbReference type="ARBA" id="ARBA00005762"/>
    </source>
</evidence>
<keyword evidence="5 8" id="KW-0694">RNA-binding</keyword>
<evidence type="ECO:0000256" key="5">
    <source>
        <dbReference type="ARBA" id="ARBA00022884"/>
    </source>
</evidence>
<dbReference type="InterPro" id="IPR058751">
    <property type="entry name" value="RDRP_helical"/>
</dbReference>
<feature type="compositionally biased region" description="Low complexity" evidence="9">
    <location>
        <begin position="69"/>
        <end position="103"/>
    </location>
</feature>
<dbReference type="Pfam" id="PF26253">
    <property type="entry name" value="RdRP_head"/>
    <property type="match status" value="1"/>
</dbReference>
<reference evidence="13 14" key="1">
    <citation type="submission" date="2024-04" db="EMBL/GenBank/DDBJ databases">
        <authorList>
            <person name="Fracassetti M."/>
        </authorList>
    </citation>
    <scope>NUCLEOTIDE SEQUENCE [LARGE SCALE GENOMIC DNA]</scope>
</reference>
<comment type="function">
    <text evidence="8">Probably involved in the RNA silencing pathway and required for the generation of small interfering RNAs (siRNAs).</text>
</comment>
<dbReference type="Pfam" id="PF26252">
    <property type="entry name" value="RdRP_helical"/>
    <property type="match status" value="1"/>
</dbReference>
<dbReference type="InterPro" id="IPR058752">
    <property type="entry name" value="RDRP_C_head"/>
</dbReference>
<evidence type="ECO:0000256" key="8">
    <source>
        <dbReference type="RuleBase" id="RU363098"/>
    </source>
</evidence>
<dbReference type="Proteomes" id="UP001497516">
    <property type="component" value="Chromosome 9"/>
</dbReference>
<dbReference type="GO" id="GO:0030422">
    <property type="term" value="P:siRNA processing"/>
    <property type="evidence" value="ECO:0007669"/>
    <property type="project" value="TreeGrafter"/>
</dbReference>
<dbReference type="InterPro" id="IPR007855">
    <property type="entry name" value="RDRP"/>
</dbReference>
<protein>
    <recommendedName>
        <fullName evidence="8">RNA-dependent RNA polymerase</fullName>
        <ecNumber evidence="8">2.7.7.48</ecNumber>
    </recommendedName>
</protein>
<keyword evidence="6 8" id="KW-0943">RNA-mediated gene silencing</keyword>
<evidence type="ECO:0000256" key="4">
    <source>
        <dbReference type="ARBA" id="ARBA00022695"/>
    </source>
</evidence>
<evidence type="ECO:0000256" key="7">
    <source>
        <dbReference type="ARBA" id="ARBA00048744"/>
    </source>
</evidence>
<evidence type="ECO:0000256" key="9">
    <source>
        <dbReference type="SAM" id="MobiDB-lite"/>
    </source>
</evidence>
<organism evidence="13 14">
    <name type="scientific">Linum trigynum</name>
    <dbReference type="NCBI Taxonomy" id="586398"/>
    <lineage>
        <taxon>Eukaryota</taxon>
        <taxon>Viridiplantae</taxon>
        <taxon>Streptophyta</taxon>
        <taxon>Embryophyta</taxon>
        <taxon>Tracheophyta</taxon>
        <taxon>Spermatophyta</taxon>
        <taxon>Magnoliopsida</taxon>
        <taxon>eudicotyledons</taxon>
        <taxon>Gunneridae</taxon>
        <taxon>Pentapetalae</taxon>
        <taxon>rosids</taxon>
        <taxon>fabids</taxon>
        <taxon>Malpighiales</taxon>
        <taxon>Linaceae</taxon>
        <taxon>Linum</taxon>
    </lineage>
</organism>
<keyword evidence="3 8" id="KW-0808">Transferase</keyword>
<dbReference type="GO" id="GO:0003968">
    <property type="term" value="F:RNA-directed RNA polymerase activity"/>
    <property type="evidence" value="ECO:0007669"/>
    <property type="project" value="UniProtKB-KW"/>
</dbReference>
<feature type="domain" description="RDRP core" evidence="10">
    <location>
        <begin position="278"/>
        <end position="888"/>
    </location>
</feature>
<gene>
    <name evidence="13" type="ORF">LTRI10_LOCUS53482</name>
</gene>
<keyword evidence="4 8" id="KW-0548">Nucleotidyltransferase</keyword>
<dbReference type="InterPro" id="IPR057596">
    <property type="entry name" value="RDRP_core"/>
</dbReference>
<feature type="region of interest" description="Disordered" evidence="9">
    <location>
        <begin position="118"/>
        <end position="142"/>
    </location>
</feature>
<feature type="domain" description="RDRP helical" evidence="11">
    <location>
        <begin position="181"/>
        <end position="236"/>
    </location>
</feature>
<comment type="catalytic activity">
    <reaction evidence="7 8">
        <text>RNA(n) + a ribonucleoside 5'-triphosphate = RNA(n+1) + diphosphate</text>
        <dbReference type="Rhea" id="RHEA:21248"/>
        <dbReference type="Rhea" id="RHEA-COMP:14527"/>
        <dbReference type="Rhea" id="RHEA-COMP:17342"/>
        <dbReference type="ChEBI" id="CHEBI:33019"/>
        <dbReference type="ChEBI" id="CHEBI:61557"/>
        <dbReference type="ChEBI" id="CHEBI:140395"/>
        <dbReference type="EC" id="2.7.7.48"/>
    </reaction>
</comment>
<proteinExistence type="inferred from homology"/>
<sequence>MADALPPTVEALIHLICLVHKQPPLPFTTRRQLARLGEIESMAILREIDTRGVSKTFDDSVQMILRGKSPSQSQSPSTAPLYSSSSSTFTSPQRQQQQLSGSPKPTWLMMHTRVGHFSQSSASTPVKRLRLSPPTSPPQQLARSLSPTLLMTDARDGDLDLQWVVRRKLEDDFRDPPAATMEHLKELEFRKAFLILSYLRGKKLKDYMNMTADQIRELRSLPMRKFEELVWSAIGMPCIGDETQRIKSDDWNPRRPHVYQCTVDHNHHDNYDTGLSYEFKGPYFTNMRNFLHATLGDENVLLVKFSDKGNKDKSIPKCNDRCYAKYATDIIKDGIHVGPHRFHFFVFKDGQKEEKKKDSTTSPVKCYFIRLDGNMKFKSIREARSFFMHLDSLPNLSKYMARFSLILSKTIKLDVDLADVFVDRADDILCSDEEGKIVYDKKGKPLIYTDGTGFISEDLARLCPIVTQGRCLDSDIGENREVNFLGSRPREPPLLMQLRLFHKGKAIKGTLLLNKKLSPKTIVFRQSMVKVDADLNLSHKATANSMEIVNTSRRPKPAELSRNLIALLSYGGVPKDFFMDLVGKALDDALVFKRRAAARAATFPYEKEMLLSGIPFEESYLKFRLPNLMTDEKKRLRGGKIPLPESYYLMGTTDPSGVLKNGEVCIILDNGQVSGKVLVYRNPGLHFGDIHILEAVYLKEMEGYVGSSKFAIFFPIHGPRSLADEMAGGDYDGDMFFVSRNPQLLESFLQSEPWESSSLSASQCEKPSEIPSKMSDELLETELFKLFLATRFNASSTAGMAAESWLAMMDRLLIAEFDGTIDVNKCALKKNILSVIDIYYDALDAPKSGAKVELPPKLKMDRFPHYMEKPDYRSYKSTSILGLIYDEVRKFEARDDMPISEIVKLPCFAGQVPPHLIEKWEKEYSLYRIEMARCCSKEVGKNIAADEINEKYRKIFYGPTGDFCTSEKKQEELFDEARAIYQVVYEYAEQRRRSVANDPEKVRKAINLCAFAWKVAGSALCALYMSSRGEKPLLCSESAFKEMFGQTNNSAK</sequence>
<dbReference type="AlphaFoldDB" id="A0AAV2GWX7"/>
<evidence type="ECO:0000259" key="12">
    <source>
        <dbReference type="Pfam" id="PF26253"/>
    </source>
</evidence>
<dbReference type="EMBL" id="OZ034822">
    <property type="protein sequence ID" value="CAL1414313.1"/>
    <property type="molecule type" value="Genomic_DNA"/>
</dbReference>
<feature type="domain" description="RDRP C-terminal head" evidence="12">
    <location>
        <begin position="936"/>
        <end position="1028"/>
    </location>
</feature>
<feature type="region of interest" description="Disordered" evidence="9">
    <location>
        <begin position="67"/>
        <end position="105"/>
    </location>
</feature>
<accession>A0AAV2GWX7</accession>
<evidence type="ECO:0000259" key="10">
    <source>
        <dbReference type="Pfam" id="PF05183"/>
    </source>
</evidence>
<dbReference type="Pfam" id="PF05183">
    <property type="entry name" value="RdRP"/>
    <property type="match status" value="1"/>
</dbReference>
<dbReference type="GO" id="GO:0031380">
    <property type="term" value="C:nuclear RNA-directed RNA polymerase complex"/>
    <property type="evidence" value="ECO:0007669"/>
    <property type="project" value="TreeGrafter"/>
</dbReference>
<dbReference type="PANTHER" id="PTHR23079">
    <property type="entry name" value="RNA-DEPENDENT RNA POLYMERASE"/>
    <property type="match status" value="1"/>
</dbReference>
<evidence type="ECO:0000256" key="2">
    <source>
        <dbReference type="ARBA" id="ARBA00022484"/>
    </source>
</evidence>
<comment type="similarity">
    <text evidence="1 8">Belongs to the RdRP family.</text>
</comment>
<keyword evidence="2 8" id="KW-0696">RNA-directed RNA polymerase</keyword>
<keyword evidence="14" id="KW-1185">Reference proteome</keyword>
<evidence type="ECO:0000256" key="6">
    <source>
        <dbReference type="ARBA" id="ARBA00023158"/>
    </source>
</evidence>
<name>A0AAV2GWX7_9ROSI</name>
<dbReference type="GO" id="GO:0003723">
    <property type="term" value="F:RNA binding"/>
    <property type="evidence" value="ECO:0007669"/>
    <property type="project" value="UniProtKB-KW"/>
</dbReference>
<evidence type="ECO:0000259" key="11">
    <source>
        <dbReference type="Pfam" id="PF26252"/>
    </source>
</evidence>